<dbReference type="AlphaFoldDB" id="A0A699X8T8"/>
<gene>
    <name evidence="1" type="ORF">Tci_928106</name>
</gene>
<protein>
    <submittedName>
        <fullName evidence="1">Uncharacterized protein</fullName>
    </submittedName>
</protein>
<reference evidence="1" key="1">
    <citation type="journal article" date="2019" name="Sci. Rep.">
        <title>Draft genome of Tanacetum cinerariifolium, the natural source of mosquito coil.</title>
        <authorList>
            <person name="Yamashiro T."/>
            <person name="Shiraishi A."/>
            <person name="Satake H."/>
            <person name="Nakayama K."/>
        </authorList>
    </citation>
    <scope>NUCLEOTIDE SEQUENCE</scope>
</reference>
<accession>A0A699X8T8</accession>
<evidence type="ECO:0000313" key="1">
    <source>
        <dbReference type="EMBL" id="GFD56137.1"/>
    </source>
</evidence>
<organism evidence="1">
    <name type="scientific">Tanacetum cinerariifolium</name>
    <name type="common">Dalmatian daisy</name>
    <name type="synonym">Chrysanthemum cinerariifolium</name>
    <dbReference type="NCBI Taxonomy" id="118510"/>
    <lineage>
        <taxon>Eukaryota</taxon>
        <taxon>Viridiplantae</taxon>
        <taxon>Streptophyta</taxon>
        <taxon>Embryophyta</taxon>
        <taxon>Tracheophyta</taxon>
        <taxon>Spermatophyta</taxon>
        <taxon>Magnoliopsida</taxon>
        <taxon>eudicotyledons</taxon>
        <taxon>Gunneridae</taxon>
        <taxon>Pentapetalae</taxon>
        <taxon>asterids</taxon>
        <taxon>campanulids</taxon>
        <taxon>Asterales</taxon>
        <taxon>Asteraceae</taxon>
        <taxon>Asteroideae</taxon>
        <taxon>Anthemideae</taxon>
        <taxon>Anthemidinae</taxon>
        <taxon>Tanacetum</taxon>
    </lineage>
</organism>
<sequence length="45" mass="4779">GAMEARRARRALGEGIGLAIVCGRDECSVEVWRCEPASDAEFGSP</sequence>
<comment type="caution">
    <text evidence="1">The sequence shown here is derived from an EMBL/GenBank/DDBJ whole genome shotgun (WGS) entry which is preliminary data.</text>
</comment>
<dbReference type="EMBL" id="BKCJ011825834">
    <property type="protein sequence ID" value="GFD56137.1"/>
    <property type="molecule type" value="Genomic_DNA"/>
</dbReference>
<feature type="non-terminal residue" evidence="1">
    <location>
        <position position="1"/>
    </location>
</feature>
<proteinExistence type="predicted"/>
<name>A0A699X8T8_TANCI</name>